<dbReference type="NCBIfam" id="TIGR01037">
    <property type="entry name" value="pyrD_sub1_fam"/>
    <property type="match status" value="1"/>
</dbReference>
<evidence type="ECO:0000313" key="15">
    <source>
        <dbReference type="Proteomes" id="UP000683246"/>
    </source>
</evidence>
<dbReference type="UniPathway" id="UPA00070"/>
<dbReference type="HAMAP" id="MF_00224">
    <property type="entry name" value="DHO_dh_type1"/>
    <property type="match status" value="1"/>
</dbReference>
<keyword evidence="10" id="KW-0520">NAD</keyword>
<feature type="binding site" evidence="12">
    <location>
        <position position="20"/>
    </location>
    <ligand>
        <name>FMN</name>
        <dbReference type="ChEBI" id="CHEBI:58210"/>
    </ligand>
</feature>
<evidence type="ECO:0000256" key="10">
    <source>
        <dbReference type="ARBA" id="ARBA00023027"/>
    </source>
</evidence>
<dbReference type="Pfam" id="PF01180">
    <property type="entry name" value="DHO_dh"/>
    <property type="match status" value="1"/>
</dbReference>
<keyword evidence="15" id="KW-1185">Reference proteome</keyword>
<dbReference type="PANTHER" id="PTHR48109:SF1">
    <property type="entry name" value="DIHYDROOROTATE DEHYDROGENASE (FUMARATE)"/>
    <property type="match status" value="1"/>
</dbReference>
<evidence type="ECO:0000313" key="14">
    <source>
        <dbReference type="EMBL" id="QUI25607.1"/>
    </source>
</evidence>
<dbReference type="InterPro" id="IPR001295">
    <property type="entry name" value="Dihydroorotate_DH_CS"/>
</dbReference>
<keyword evidence="9 12" id="KW-0560">Oxidoreductase</keyword>
<dbReference type="GO" id="GO:0044205">
    <property type="term" value="P:'de novo' UMP biosynthetic process"/>
    <property type="evidence" value="ECO:0007669"/>
    <property type="project" value="UniProtKB-UniRule"/>
</dbReference>
<feature type="binding site" evidence="12">
    <location>
        <position position="215"/>
    </location>
    <ligand>
        <name>FMN</name>
        <dbReference type="ChEBI" id="CHEBI:58210"/>
    </ligand>
</feature>
<comment type="pathway">
    <text evidence="3">Pyrimidine metabolism; UMP biosynthesis via de novo pathway; orotate from (S)-dihydroorotate (NAD(+) route): step 1/1.</text>
</comment>
<dbReference type="SUPFAM" id="SSF51395">
    <property type="entry name" value="FMN-linked oxidoreductases"/>
    <property type="match status" value="1"/>
</dbReference>
<reference evidence="14" key="1">
    <citation type="submission" date="2020-07" db="EMBL/GenBank/DDBJ databases">
        <title>Vallitalea pronyensis genome.</title>
        <authorList>
            <person name="Postec A."/>
        </authorList>
    </citation>
    <scope>NUCLEOTIDE SEQUENCE</scope>
    <source>
        <strain evidence="14">FatNI3</strain>
    </source>
</reference>
<evidence type="ECO:0000256" key="2">
    <source>
        <dbReference type="ARBA" id="ARBA00004496"/>
    </source>
</evidence>
<dbReference type="PANTHER" id="PTHR48109">
    <property type="entry name" value="DIHYDROOROTATE DEHYDROGENASE (QUINONE), MITOCHONDRIAL-RELATED"/>
    <property type="match status" value="1"/>
</dbReference>
<dbReference type="CDD" id="cd04740">
    <property type="entry name" value="DHOD_1B_like"/>
    <property type="match status" value="1"/>
</dbReference>
<dbReference type="RefSeq" id="WP_212698706.1">
    <property type="nucleotide sequence ID" value="NZ_CP058649.1"/>
</dbReference>
<dbReference type="GO" id="GO:0006207">
    <property type="term" value="P:'de novo' pyrimidine nucleobase biosynthetic process"/>
    <property type="evidence" value="ECO:0007669"/>
    <property type="project" value="InterPro"/>
</dbReference>
<comment type="cofactor">
    <cofactor evidence="12">
        <name>FMN</name>
        <dbReference type="ChEBI" id="CHEBI:58210"/>
    </cofactor>
    <text evidence="12">Binds 1 FMN per subunit.</text>
</comment>
<feature type="binding site" evidence="12">
    <location>
        <begin position="241"/>
        <end position="242"/>
    </location>
    <ligand>
        <name>FMN</name>
        <dbReference type="ChEBI" id="CHEBI:58210"/>
    </ligand>
</feature>
<keyword evidence="8 12" id="KW-0665">Pyrimidine biosynthesis</keyword>
<keyword evidence="7 12" id="KW-0288">FMN</keyword>
<dbReference type="Gene3D" id="3.20.20.70">
    <property type="entry name" value="Aldolase class I"/>
    <property type="match status" value="1"/>
</dbReference>
<dbReference type="FunFam" id="3.20.20.70:FF:000027">
    <property type="entry name" value="Dihydropyrimidine dehydrogenase [NADP(+)]"/>
    <property type="match status" value="1"/>
</dbReference>
<dbReference type="InterPro" id="IPR050074">
    <property type="entry name" value="DHO_dehydrogenase"/>
</dbReference>
<feature type="binding site" evidence="12">
    <location>
        <position position="44"/>
    </location>
    <ligand>
        <name>substrate</name>
    </ligand>
</feature>
<evidence type="ECO:0000256" key="12">
    <source>
        <dbReference type="HAMAP-Rule" id="MF_00224"/>
    </source>
</evidence>
<dbReference type="KEGG" id="vpy:HZI73_06325"/>
<evidence type="ECO:0000256" key="5">
    <source>
        <dbReference type="ARBA" id="ARBA00022490"/>
    </source>
</evidence>
<dbReference type="EMBL" id="CP058649">
    <property type="protein sequence ID" value="QUI25607.1"/>
    <property type="molecule type" value="Genomic_DNA"/>
</dbReference>
<dbReference type="PIRSF" id="PIRSF000164">
    <property type="entry name" value="DHO_oxidase"/>
    <property type="match status" value="1"/>
</dbReference>
<dbReference type="InterPro" id="IPR049622">
    <property type="entry name" value="Dihydroorotate_DH_I"/>
</dbReference>
<feature type="binding site" evidence="12">
    <location>
        <begin position="44"/>
        <end position="45"/>
    </location>
    <ligand>
        <name>FMN</name>
        <dbReference type="ChEBI" id="CHEBI:58210"/>
    </ligand>
</feature>
<dbReference type="InterPro" id="IPR005720">
    <property type="entry name" value="Dihydroorotate_DH_cat"/>
</dbReference>
<dbReference type="AlphaFoldDB" id="A0A8J8MPA8"/>
<feature type="active site" description="Nucleophile" evidence="12">
    <location>
        <position position="128"/>
    </location>
</feature>
<evidence type="ECO:0000256" key="6">
    <source>
        <dbReference type="ARBA" id="ARBA00022630"/>
    </source>
</evidence>
<feature type="binding site" evidence="12">
    <location>
        <position position="189"/>
    </location>
    <ligand>
        <name>FMN</name>
        <dbReference type="ChEBI" id="CHEBI:58210"/>
    </ligand>
</feature>
<dbReference type="GO" id="GO:0004589">
    <property type="term" value="F:dihydroorotate dehydrogenase (NAD+) activity"/>
    <property type="evidence" value="ECO:0007669"/>
    <property type="project" value="UniProtKB-EC"/>
</dbReference>
<evidence type="ECO:0000256" key="9">
    <source>
        <dbReference type="ARBA" id="ARBA00023002"/>
    </source>
</evidence>
<dbReference type="Proteomes" id="UP000683246">
    <property type="component" value="Chromosome"/>
</dbReference>
<dbReference type="NCBIfam" id="NF005574">
    <property type="entry name" value="PRK07259.1"/>
    <property type="match status" value="1"/>
</dbReference>
<evidence type="ECO:0000259" key="13">
    <source>
        <dbReference type="Pfam" id="PF01180"/>
    </source>
</evidence>
<proteinExistence type="inferred from homology"/>
<organism evidence="14 15">
    <name type="scientific">Vallitalea pronyensis</name>
    <dbReference type="NCBI Taxonomy" id="1348613"/>
    <lineage>
        <taxon>Bacteria</taxon>
        <taxon>Bacillati</taxon>
        <taxon>Bacillota</taxon>
        <taxon>Clostridia</taxon>
        <taxon>Lachnospirales</taxon>
        <taxon>Vallitaleaceae</taxon>
        <taxon>Vallitalea</taxon>
    </lineage>
</organism>
<feature type="binding site" evidence="12">
    <location>
        <begin position="190"/>
        <end position="191"/>
    </location>
    <ligand>
        <name>substrate</name>
    </ligand>
</feature>
<evidence type="ECO:0000256" key="1">
    <source>
        <dbReference type="ARBA" id="ARBA00003616"/>
    </source>
</evidence>
<feature type="binding site" evidence="12">
    <location>
        <position position="125"/>
    </location>
    <ligand>
        <name>FMN</name>
        <dbReference type="ChEBI" id="CHEBI:58210"/>
    </ligand>
</feature>
<feature type="binding site" evidence="12">
    <location>
        <begin position="68"/>
        <end position="72"/>
    </location>
    <ligand>
        <name>substrate</name>
    </ligand>
</feature>
<feature type="binding site" evidence="12">
    <location>
        <position position="98"/>
    </location>
    <ligand>
        <name>FMN</name>
        <dbReference type="ChEBI" id="CHEBI:58210"/>
    </ligand>
</feature>
<evidence type="ECO:0000256" key="8">
    <source>
        <dbReference type="ARBA" id="ARBA00022975"/>
    </source>
</evidence>
<evidence type="ECO:0000256" key="11">
    <source>
        <dbReference type="ARBA" id="ARBA00048996"/>
    </source>
</evidence>
<evidence type="ECO:0000256" key="3">
    <source>
        <dbReference type="ARBA" id="ARBA00004715"/>
    </source>
</evidence>
<comment type="function">
    <text evidence="1">Catalyzes the conversion of dihydroorotate to orotate with NAD(+) as electron acceptor.</text>
</comment>
<accession>A0A8J8MPA8</accession>
<dbReference type="InterPro" id="IPR013785">
    <property type="entry name" value="Aldolase_TIM"/>
</dbReference>
<comment type="catalytic activity">
    <reaction evidence="11">
        <text>(S)-dihydroorotate + NAD(+) = orotate + NADH + H(+)</text>
        <dbReference type="Rhea" id="RHEA:13513"/>
        <dbReference type="ChEBI" id="CHEBI:15378"/>
        <dbReference type="ChEBI" id="CHEBI:30839"/>
        <dbReference type="ChEBI" id="CHEBI:30864"/>
        <dbReference type="ChEBI" id="CHEBI:57540"/>
        <dbReference type="ChEBI" id="CHEBI:57945"/>
        <dbReference type="EC" id="1.3.1.14"/>
    </reaction>
</comment>
<dbReference type="EC" id="1.3.-.-" evidence="12"/>
<feature type="binding site" evidence="12">
    <location>
        <begin position="263"/>
        <end position="264"/>
    </location>
    <ligand>
        <name>FMN</name>
        <dbReference type="ChEBI" id="CHEBI:58210"/>
    </ligand>
</feature>
<dbReference type="InterPro" id="IPR012135">
    <property type="entry name" value="Dihydroorotate_DH_1_2"/>
</dbReference>
<keyword evidence="5 12" id="KW-0963">Cytoplasm</keyword>
<protein>
    <recommendedName>
        <fullName evidence="12">Dihydroorotate dehydrogenase</fullName>
        <shortName evidence="12">DHOD</shortName>
        <shortName evidence="12">DHODase</shortName>
        <shortName evidence="12">DHOdehase</shortName>
        <ecNumber evidence="12">1.3.-.-</ecNumber>
    </recommendedName>
</protein>
<feature type="binding site" evidence="12">
    <location>
        <position position="163"/>
    </location>
    <ligand>
        <name>FMN</name>
        <dbReference type="ChEBI" id="CHEBI:58210"/>
    </ligand>
</feature>
<sequence length="300" mass="31962">MHTSVTIAGVTFDNPVMTASGTFGSGKEYAEYMDLNGLGGIIVKGVASKEWLGNPAPRIAETYGGMLNAVGLQNPGVDVFMEEDIPFLRQYNTNIVVNIAGKTVEEYVDVTKRLQQADIDMIELNISCPNVKEGGVAFGTDAGMAEYITKEVKKHAKQPLIVKLSPNVTDITEIAKAVEAGGADAVSLINTLLGMKIDIYKRRPVLANRVGGFSGPAIKPVAVRMVHQVYKSIQLPIIGLGGICTGEDAVEFMLAGATGVAVGTANFMNPRATVDVIEGIERFMDETGVEDVRELIGALE</sequence>
<name>A0A8J8MPA8_9FIRM</name>
<feature type="domain" description="Dihydroorotate dehydrogenase catalytic" evidence="13">
    <location>
        <begin position="4"/>
        <end position="284"/>
    </location>
</feature>
<feature type="binding site" evidence="12">
    <location>
        <position position="125"/>
    </location>
    <ligand>
        <name>substrate</name>
    </ligand>
</feature>
<comment type="similarity">
    <text evidence="4 12">Belongs to the dihydroorotate dehydrogenase family. Type 1 subfamily.</text>
</comment>
<dbReference type="PROSITE" id="PS00912">
    <property type="entry name" value="DHODEHASE_2"/>
    <property type="match status" value="1"/>
</dbReference>
<evidence type="ECO:0000256" key="4">
    <source>
        <dbReference type="ARBA" id="ARBA00008008"/>
    </source>
</evidence>
<dbReference type="InterPro" id="IPR033888">
    <property type="entry name" value="DHOD_1B"/>
</dbReference>
<comment type="catalytic activity">
    <reaction evidence="12">
        <text>(S)-dihydroorotate + A = orotate + AH2</text>
        <dbReference type="Rhea" id="RHEA:18073"/>
        <dbReference type="ChEBI" id="CHEBI:13193"/>
        <dbReference type="ChEBI" id="CHEBI:17499"/>
        <dbReference type="ChEBI" id="CHEBI:30839"/>
        <dbReference type="ChEBI" id="CHEBI:30864"/>
    </reaction>
</comment>
<keyword evidence="6 12" id="KW-0285">Flavoprotein</keyword>
<dbReference type="GO" id="GO:0005737">
    <property type="term" value="C:cytoplasm"/>
    <property type="evidence" value="ECO:0007669"/>
    <property type="project" value="UniProtKB-SubCell"/>
</dbReference>
<gene>
    <name evidence="12" type="primary">pyrD</name>
    <name evidence="14" type="ORF">HZI73_06325</name>
</gene>
<dbReference type="InterPro" id="IPR024920">
    <property type="entry name" value="Dihydroorotate_DH_1"/>
</dbReference>
<evidence type="ECO:0000256" key="7">
    <source>
        <dbReference type="ARBA" id="ARBA00022643"/>
    </source>
</evidence>
<comment type="subcellular location">
    <subcellularLocation>
        <location evidence="2 12">Cytoplasm</location>
    </subcellularLocation>
</comment>